<dbReference type="Gene3D" id="1.20.120.1810">
    <property type="match status" value="1"/>
</dbReference>
<evidence type="ECO:0000259" key="7">
    <source>
        <dbReference type="Pfam" id="PF04545"/>
    </source>
</evidence>
<dbReference type="PANTHER" id="PTHR30385:SF4">
    <property type="entry name" value="RNA POLYMERASE SIGMA-E FACTOR"/>
    <property type="match status" value="1"/>
</dbReference>
<dbReference type="InterPro" id="IPR007630">
    <property type="entry name" value="RNA_pol_sigma70_r4"/>
</dbReference>
<dbReference type="InterPro" id="IPR013324">
    <property type="entry name" value="RNA_pol_sigma_r3/r4-like"/>
</dbReference>
<feature type="domain" description="RNA polymerase sigma-70 region 2" evidence="6">
    <location>
        <begin position="39"/>
        <end position="107"/>
    </location>
</feature>
<dbReference type="PRINTS" id="PR00046">
    <property type="entry name" value="SIGMA70FCT"/>
</dbReference>
<evidence type="ECO:0000313" key="8">
    <source>
        <dbReference type="EMBL" id="GID77276.1"/>
    </source>
</evidence>
<dbReference type="InterPro" id="IPR007627">
    <property type="entry name" value="RNA_pol_sigma70_r2"/>
</dbReference>
<evidence type="ECO:0000256" key="1">
    <source>
        <dbReference type="ARBA" id="ARBA00023015"/>
    </source>
</evidence>
<dbReference type="Gene3D" id="1.10.10.10">
    <property type="entry name" value="Winged helix-like DNA-binding domain superfamily/Winged helix DNA-binding domain"/>
    <property type="match status" value="2"/>
</dbReference>
<name>A0ABQ3YBD5_9ACTN</name>
<feature type="domain" description="RNA polymerase sigma-70 region 3" evidence="5">
    <location>
        <begin position="117"/>
        <end position="184"/>
    </location>
</feature>
<dbReference type="RefSeq" id="WP_203771090.1">
    <property type="nucleotide sequence ID" value="NZ_BAAABO010000002.1"/>
</dbReference>
<evidence type="ECO:0000259" key="6">
    <source>
        <dbReference type="Pfam" id="PF04542"/>
    </source>
</evidence>
<dbReference type="InterPro" id="IPR013325">
    <property type="entry name" value="RNA_pol_sigma_r2"/>
</dbReference>
<dbReference type="NCBIfam" id="TIGR02980">
    <property type="entry name" value="SigBFG"/>
    <property type="match status" value="1"/>
</dbReference>
<evidence type="ECO:0000256" key="3">
    <source>
        <dbReference type="ARBA" id="ARBA00023125"/>
    </source>
</evidence>
<dbReference type="SUPFAM" id="SSF88946">
    <property type="entry name" value="Sigma2 domain of RNA polymerase sigma factors"/>
    <property type="match status" value="1"/>
</dbReference>
<keyword evidence="2" id="KW-0731">Sigma factor</keyword>
<dbReference type="NCBIfam" id="TIGR02937">
    <property type="entry name" value="sigma70-ECF"/>
    <property type="match status" value="1"/>
</dbReference>
<dbReference type="EMBL" id="BOMI01000117">
    <property type="protein sequence ID" value="GID77276.1"/>
    <property type="molecule type" value="Genomic_DNA"/>
</dbReference>
<protein>
    <recommendedName>
        <fullName evidence="10">SigB/SigF/SigG family RNA polymerase sigma factor</fullName>
    </recommendedName>
</protein>
<keyword evidence="9" id="KW-1185">Reference proteome</keyword>
<evidence type="ECO:0000313" key="9">
    <source>
        <dbReference type="Proteomes" id="UP000609879"/>
    </source>
</evidence>
<dbReference type="InterPro" id="IPR007624">
    <property type="entry name" value="RNA_pol_sigma70_r3"/>
</dbReference>
<evidence type="ECO:0000256" key="2">
    <source>
        <dbReference type="ARBA" id="ARBA00023082"/>
    </source>
</evidence>
<dbReference type="Pfam" id="PF04539">
    <property type="entry name" value="Sigma70_r3"/>
    <property type="match status" value="1"/>
</dbReference>
<organism evidence="8 9">
    <name type="scientific">Paractinoplanes deccanensis</name>
    <dbReference type="NCBI Taxonomy" id="113561"/>
    <lineage>
        <taxon>Bacteria</taxon>
        <taxon>Bacillati</taxon>
        <taxon>Actinomycetota</taxon>
        <taxon>Actinomycetes</taxon>
        <taxon>Micromonosporales</taxon>
        <taxon>Micromonosporaceae</taxon>
        <taxon>Paractinoplanes</taxon>
    </lineage>
</organism>
<dbReference type="InterPro" id="IPR036388">
    <property type="entry name" value="WH-like_DNA-bd_sf"/>
</dbReference>
<keyword evidence="3" id="KW-0238">DNA-binding</keyword>
<keyword evidence="1" id="KW-0805">Transcription regulation</keyword>
<reference evidence="8 9" key="1">
    <citation type="submission" date="2021-01" db="EMBL/GenBank/DDBJ databases">
        <title>Whole genome shotgun sequence of Actinoplanes deccanensis NBRC 13994.</title>
        <authorList>
            <person name="Komaki H."/>
            <person name="Tamura T."/>
        </authorList>
    </citation>
    <scope>NUCLEOTIDE SEQUENCE [LARGE SCALE GENOMIC DNA]</scope>
    <source>
        <strain evidence="8 9">NBRC 13994</strain>
    </source>
</reference>
<dbReference type="Pfam" id="PF04545">
    <property type="entry name" value="Sigma70_r4"/>
    <property type="match status" value="1"/>
</dbReference>
<keyword evidence="4" id="KW-0804">Transcription</keyword>
<dbReference type="InterPro" id="IPR000943">
    <property type="entry name" value="RNA_pol_sigma70"/>
</dbReference>
<comment type="caution">
    <text evidence="8">The sequence shown here is derived from an EMBL/GenBank/DDBJ whole genome shotgun (WGS) entry which is preliminary data.</text>
</comment>
<dbReference type="Pfam" id="PF04542">
    <property type="entry name" value="Sigma70_r2"/>
    <property type="match status" value="1"/>
</dbReference>
<dbReference type="InterPro" id="IPR014322">
    <property type="entry name" value="RNA_pol_sigma-B/F/G"/>
</dbReference>
<evidence type="ECO:0000256" key="4">
    <source>
        <dbReference type="ARBA" id="ARBA00023163"/>
    </source>
</evidence>
<dbReference type="SUPFAM" id="SSF88659">
    <property type="entry name" value="Sigma3 and sigma4 domains of RNA polymerase sigma factors"/>
    <property type="match status" value="2"/>
</dbReference>
<evidence type="ECO:0008006" key="10">
    <source>
        <dbReference type="Google" id="ProtNLM"/>
    </source>
</evidence>
<sequence>MTAVTAPPAFDPDARALVAAVARLSTRHPAYPALRQRAIEAWLSLARHLAYRYIGRGEPAEDLLQVAALGLVKAVDRYDGERGVEFTTFAVPTIVGELKRHFRDRTWSVRVPRRLQELRSAIAEADNDLTHRLGRRPTVADLAADLQIGEEEVIEGMEGASAYTAASLSTPTGPDGELDLSSTLGVEEHGYALVELRLMLGPALATLDEREQRILARDFYGNLTQRQIAELEGISQMHVSRLRTRALAKLRRFVEA</sequence>
<accession>A0ABQ3YBD5</accession>
<proteinExistence type="predicted"/>
<evidence type="ECO:0000259" key="5">
    <source>
        <dbReference type="Pfam" id="PF04539"/>
    </source>
</evidence>
<dbReference type="PANTHER" id="PTHR30385">
    <property type="entry name" value="SIGMA FACTOR F FLAGELLAR"/>
    <property type="match status" value="1"/>
</dbReference>
<dbReference type="InterPro" id="IPR014284">
    <property type="entry name" value="RNA_pol_sigma-70_dom"/>
</dbReference>
<dbReference type="CDD" id="cd06171">
    <property type="entry name" value="Sigma70_r4"/>
    <property type="match status" value="1"/>
</dbReference>
<dbReference type="Proteomes" id="UP000609879">
    <property type="component" value="Unassembled WGS sequence"/>
</dbReference>
<feature type="domain" description="RNA polymerase sigma-70 region 4" evidence="7">
    <location>
        <begin position="203"/>
        <end position="251"/>
    </location>
</feature>
<gene>
    <name evidence="8" type="ORF">Ade02nite_59170</name>
</gene>